<dbReference type="InterPro" id="IPR049517">
    <property type="entry name" value="ACX-like_C"/>
</dbReference>
<evidence type="ECO:0000313" key="5">
    <source>
        <dbReference type="Proteomes" id="UP001597119"/>
    </source>
</evidence>
<gene>
    <name evidence="4" type="ORF">ACFR9U_14835</name>
</gene>
<proteinExistence type="predicted"/>
<evidence type="ECO:0000313" key="4">
    <source>
        <dbReference type="EMBL" id="MFD1588255.1"/>
    </source>
</evidence>
<evidence type="ECO:0000259" key="1">
    <source>
        <dbReference type="Pfam" id="PF01968"/>
    </source>
</evidence>
<accession>A0ABD6CDB2</accession>
<feature type="domain" description="Hydantoinase/oxoprolinase N-terminal" evidence="2">
    <location>
        <begin position="4"/>
        <end position="176"/>
    </location>
</feature>
<feature type="domain" description="Hydantoinase A/oxoprolinase" evidence="1">
    <location>
        <begin position="198"/>
        <end position="486"/>
    </location>
</feature>
<dbReference type="EMBL" id="JBHUDJ010000010">
    <property type="protein sequence ID" value="MFD1588255.1"/>
    <property type="molecule type" value="Genomic_DNA"/>
</dbReference>
<feature type="domain" description="Acetophenone carboxylase-like C-terminal" evidence="3">
    <location>
        <begin position="495"/>
        <end position="665"/>
    </location>
</feature>
<dbReference type="InterPro" id="IPR045079">
    <property type="entry name" value="Oxoprolinase-like"/>
</dbReference>
<dbReference type="Pfam" id="PF19278">
    <property type="entry name" value="Hydant_A_C"/>
    <property type="match status" value="1"/>
</dbReference>
<dbReference type="PANTHER" id="PTHR11365">
    <property type="entry name" value="5-OXOPROLINASE RELATED"/>
    <property type="match status" value="1"/>
</dbReference>
<protein>
    <submittedName>
        <fullName evidence="4">Hydantoinase/oxoprolinase family protein</fullName>
    </submittedName>
</protein>
<dbReference type="Proteomes" id="UP001597119">
    <property type="component" value="Unassembled WGS sequence"/>
</dbReference>
<comment type="caution">
    <text evidence="4">The sequence shown here is derived from an EMBL/GenBank/DDBJ whole genome shotgun (WGS) entry which is preliminary data.</text>
</comment>
<keyword evidence="5" id="KW-1185">Reference proteome</keyword>
<dbReference type="Pfam" id="PF05378">
    <property type="entry name" value="Hydant_A_N"/>
    <property type="match status" value="1"/>
</dbReference>
<name>A0ABD6CDB2_9EURY</name>
<dbReference type="PANTHER" id="PTHR11365:SF23">
    <property type="entry name" value="HYPOTHETICAL 5-OXOPROLINASE (EUROFUNG)-RELATED"/>
    <property type="match status" value="1"/>
</dbReference>
<dbReference type="Pfam" id="PF01968">
    <property type="entry name" value="Hydantoinase_A"/>
    <property type="match status" value="1"/>
</dbReference>
<dbReference type="SUPFAM" id="SSF53067">
    <property type="entry name" value="Actin-like ATPase domain"/>
    <property type="match status" value="1"/>
</dbReference>
<dbReference type="InterPro" id="IPR002821">
    <property type="entry name" value="Hydantoinase_A"/>
</dbReference>
<evidence type="ECO:0000259" key="3">
    <source>
        <dbReference type="Pfam" id="PF19278"/>
    </source>
</evidence>
<organism evidence="4 5">
    <name type="scientific">Halorientalis brevis</name>
    <dbReference type="NCBI Taxonomy" id="1126241"/>
    <lineage>
        <taxon>Archaea</taxon>
        <taxon>Methanobacteriati</taxon>
        <taxon>Methanobacteriota</taxon>
        <taxon>Stenosarchaea group</taxon>
        <taxon>Halobacteria</taxon>
        <taxon>Halobacteriales</taxon>
        <taxon>Haloarculaceae</taxon>
        <taxon>Halorientalis</taxon>
    </lineage>
</organism>
<sequence>MNRAGVDIGGTFTDVIVFDEESGEIEIAKTPSTPDNPAEGVINGLTKAETGIEDLDFFSHGSTVGTNALIERELPRIGLITTEGFRDVHEIRDATKDEIWDAYEDVADPYVQRRDRLGVSERIDYDGSVVEPLDEDRAREVVRIFEKRGIDTIAISLINAYVNGDHERRLEEIVADEHPDAFVCSSHEILPEMFEHERMSTTVINAALVPVVQEYLTDLSTQLADRDYHGDVLAMHSGGGVMTTDAIAYYAARIANSGPTAGAIAGQYIAEQCGFENAIGFDMGGTSADVSLTHSGDIEMTDEWAVEYGYPIMFPSTDIETIGAGGGSVAWIDEGGSLRVGPKSQGADPGPACYLRGGDKPTTTDANVVLGWVDPDKFLGGDMEATAEPAERVIERDIAEPLGLDLTEAASSIEQIAVANMCNAVRLVSTSKGYDPRDFALVGFGGAGPLHAAHVAKQMNIPKVIIPPYPGINSALGCLLVDVEHDLSRTFIADATADVVDDIEETLAEMESEIYERLAEEGVEDDDMRMDYELKMRYAGQWRSLDVPCSRPIESMDAIREQFHEQHEQVYAYSDEEQQVELYGLRVTGRGIVDKPSFPELETEGLNDAHIGTREAYFEVAGEYVETDVYDRSKFGVGASFEGPAIVEQMDSTVVVPPGTEAEVENTGNLIITVK</sequence>
<reference evidence="4 5" key="1">
    <citation type="journal article" date="2019" name="Int. J. Syst. Evol. Microbiol.">
        <title>The Global Catalogue of Microorganisms (GCM) 10K type strain sequencing project: providing services to taxonomists for standard genome sequencing and annotation.</title>
        <authorList>
            <consortium name="The Broad Institute Genomics Platform"/>
            <consortium name="The Broad Institute Genome Sequencing Center for Infectious Disease"/>
            <person name="Wu L."/>
            <person name="Ma J."/>
        </authorList>
    </citation>
    <scope>NUCLEOTIDE SEQUENCE [LARGE SCALE GENOMIC DNA]</scope>
    <source>
        <strain evidence="4 5">CGMCC 1.12125</strain>
    </source>
</reference>
<dbReference type="InterPro" id="IPR043129">
    <property type="entry name" value="ATPase_NBD"/>
</dbReference>
<dbReference type="InterPro" id="IPR008040">
    <property type="entry name" value="Hydant_A_N"/>
</dbReference>
<dbReference type="AlphaFoldDB" id="A0ABD6CDB2"/>
<evidence type="ECO:0000259" key="2">
    <source>
        <dbReference type="Pfam" id="PF05378"/>
    </source>
</evidence>
<dbReference type="RefSeq" id="WP_247382196.1">
    <property type="nucleotide sequence ID" value="NZ_JALLGV010000015.1"/>
</dbReference>